<sequence length="122" mass="14320">MSITKTIISMEILKIVIPKWNIAEITGYDPMTTFWQDFSMADKFGNEAIADTYRKVKAEWKDNYKHWTELCLVLNHKIWQWHERDNQKATLYDRRMARRAAGVLLSNNGLKQSVGRCEVSPL</sequence>
<reference evidence="1" key="1">
    <citation type="submission" date="2022-01" db="EMBL/GenBank/DDBJ databases">
        <authorList>
            <person name="Mingchao X."/>
        </authorList>
    </citation>
    <scope>NUCLEOTIDE SEQUENCE</scope>
    <source>
        <strain evidence="1">Bv4372</strain>
    </source>
</reference>
<proteinExistence type="predicted"/>
<gene>
    <name evidence="1" type="ORF">L4X52_11530</name>
</gene>
<accession>A0AAW5ARQ6</accession>
<dbReference type="AlphaFoldDB" id="A0AAW5ARQ6"/>
<dbReference type="Proteomes" id="UP001201179">
    <property type="component" value="Unassembled WGS sequence"/>
</dbReference>
<name>A0AAW5ARQ6_PHOVU</name>
<evidence type="ECO:0000313" key="1">
    <source>
        <dbReference type="EMBL" id="MCG0340606.1"/>
    </source>
</evidence>
<dbReference type="RefSeq" id="WP_227201947.1">
    <property type="nucleotide sequence ID" value="NZ_JADPEF010000045.1"/>
</dbReference>
<comment type="caution">
    <text evidence="1">The sequence shown here is derived from an EMBL/GenBank/DDBJ whole genome shotgun (WGS) entry which is preliminary data.</text>
</comment>
<organism evidence="1 2">
    <name type="scientific">Phocaeicola vulgatus</name>
    <name type="common">Bacteroides vulgatus</name>
    <dbReference type="NCBI Taxonomy" id="821"/>
    <lineage>
        <taxon>Bacteria</taxon>
        <taxon>Pseudomonadati</taxon>
        <taxon>Bacteroidota</taxon>
        <taxon>Bacteroidia</taxon>
        <taxon>Bacteroidales</taxon>
        <taxon>Bacteroidaceae</taxon>
        <taxon>Phocaeicola</taxon>
    </lineage>
</organism>
<evidence type="ECO:0000313" key="2">
    <source>
        <dbReference type="Proteomes" id="UP001201179"/>
    </source>
</evidence>
<protein>
    <submittedName>
        <fullName evidence="1">Uncharacterized protein</fullName>
    </submittedName>
</protein>
<dbReference type="EMBL" id="JAKKWZ010000019">
    <property type="protein sequence ID" value="MCG0340606.1"/>
    <property type="molecule type" value="Genomic_DNA"/>
</dbReference>